<evidence type="ECO:0000313" key="3">
    <source>
        <dbReference type="Proteomes" id="UP000035721"/>
    </source>
</evidence>
<feature type="region of interest" description="Disordered" evidence="1">
    <location>
        <begin position="152"/>
        <end position="204"/>
    </location>
</feature>
<accession>A0A077LW43</accession>
<comment type="caution">
    <text evidence="2">The sequence shown here is derived from an EMBL/GenBank/DDBJ whole genome shotgun (WGS) entry which is preliminary data.</text>
</comment>
<dbReference type="AlphaFoldDB" id="A0A077LW43"/>
<dbReference type="STRING" id="1194083.BN12_240010"/>
<dbReference type="Gene3D" id="2.40.320.10">
    <property type="entry name" value="Hypothetical Protein Pfu-838710-001"/>
    <property type="match status" value="1"/>
</dbReference>
<sequence length="204" mass="21856">MTDLLKYAHVERERRFLVSAIPEGVVATHRIEDHYVEGSRLRLREVTGADGAVVRKLGHKVRLSASPAEIASTSIYLDDEEWRLLRQLPSTTLTKTRHIVERHGWVVAVDEFPDGTLLAEIDDGDNDGDHPAAPVPDWLDVVEDVSRDEAWTGWALARRQDGGPASESATPPPATAAPPPATAAPPPATAAPPPASAAPPPASA</sequence>
<dbReference type="Proteomes" id="UP000035721">
    <property type="component" value="Unassembled WGS sequence"/>
</dbReference>
<dbReference type="InterPro" id="IPR033469">
    <property type="entry name" value="CYTH-like_dom_sf"/>
</dbReference>
<evidence type="ECO:0008006" key="4">
    <source>
        <dbReference type="Google" id="ProtNLM"/>
    </source>
</evidence>
<evidence type="ECO:0000256" key="1">
    <source>
        <dbReference type="SAM" id="MobiDB-lite"/>
    </source>
</evidence>
<name>A0A077LW43_9MICO</name>
<feature type="compositionally biased region" description="Pro residues" evidence="1">
    <location>
        <begin position="170"/>
        <end position="204"/>
    </location>
</feature>
<evidence type="ECO:0000313" key="2">
    <source>
        <dbReference type="EMBL" id="CCH77941.1"/>
    </source>
</evidence>
<keyword evidence="3" id="KW-1185">Reference proteome</keyword>
<proteinExistence type="predicted"/>
<reference evidence="2 3" key="1">
    <citation type="journal article" date="2013" name="ISME J.">
        <title>A metabolic model for members of the genus Tetrasphaera involved in enhanced biological phosphorus removal.</title>
        <authorList>
            <person name="Kristiansen R."/>
            <person name="Nguyen H.T.T."/>
            <person name="Saunders A.M."/>
            <person name="Nielsen J.L."/>
            <person name="Wimmer R."/>
            <person name="Le V.Q."/>
            <person name="McIlroy S.J."/>
            <person name="Petrovski S."/>
            <person name="Seviour R.J."/>
            <person name="Calteau A."/>
            <person name="Nielsen K.L."/>
            <person name="Nielsen P.H."/>
        </authorList>
    </citation>
    <scope>NUCLEOTIDE SEQUENCE [LARGE SCALE GENOMIC DNA]</scope>
    <source>
        <strain evidence="2 3">T1-X7</strain>
    </source>
</reference>
<organism evidence="2 3">
    <name type="scientific">Nostocoides japonicum T1-X7</name>
    <dbReference type="NCBI Taxonomy" id="1194083"/>
    <lineage>
        <taxon>Bacteria</taxon>
        <taxon>Bacillati</taxon>
        <taxon>Actinomycetota</taxon>
        <taxon>Actinomycetes</taxon>
        <taxon>Micrococcales</taxon>
        <taxon>Intrasporangiaceae</taxon>
        <taxon>Nostocoides</taxon>
    </lineage>
</organism>
<protein>
    <recommendedName>
        <fullName evidence="4">CYTH domain-containing protein</fullName>
    </recommendedName>
</protein>
<dbReference type="EMBL" id="CAJB01000157">
    <property type="protein sequence ID" value="CCH77941.1"/>
    <property type="molecule type" value="Genomic_DNA"/>
</dbReference>
<dbReference type="SUPFAM" id="SSF55154">
    <property type="entry name" value="CYTH-like phosphatases"/>
    <property type="match status" value="1"/>
</dbReference>
<gene>
    <name evidence="2" type="ORF">BN12_240010</name>
</gene>